<evidence type="ECO:0000313" key="5">
    <source>
        <dbReference type="EMBL" id="RNC98038.1"/>
    </source>
</evidence>
<dbReference type="InterPro" id="IPR020084">
    <property type="entry name" value="NUDIX_hydrolase_CS"/>
</dbReference>
<comment type="caution">
    <text evidence="5">The sequence shown here is derived from an EMBL/GenBank/DDBJ whole genome shotgun (WGS) entry which is preliminary data.</text>
</comment>
<evidence type="ECO:0000313" key="6">
    <source>
        <dbReference type="Proteomes" id="UP000279909"/>
    </source>
</evidence>
<proteinExistence type="inferred from homology"/>
<protein>
    <submittedName>
        <fullName evidence="5">NUDIX hydrolase</fullName>
    </submittedName>
</protein>
<dbReference type="Gene3D" id="3.90.79.10">
    <property type="entry name" value="Nucleoside Triphosphate Pyrophosphohydrolase"/>
    <property type="match status" value="1"/>
</dbReference>
<dbReference type="OrthoDB" id="9131041at2"/>
<dbReference type="AlphaFoldDB" id="A0A3M8H6K2"/>
<dbReference type="Pfam" id="PF00293">
    <property type="entry name" value="NUDIX"/>
    <property type="match status" value="1"/>
</dbReference>
<dbReference type="InterPro" id="IPR000086">
    <property type="entry name" value="NUDIX_hydrolase_dom"/>
</dbReference>
<name>A0A3M8H6K2_9BACI</name>
<dbReference type="GO" id="GO:0016787">
    <property type="term" value="F:hydrolase activity"/>
    <property type="evidence" value="ECO:0007669"/>
    <property type="project" value="UniProtKB-KW"/>
</dbReference>
<reference evidence="5 6" key="1">
    <citation type="journal article" date="2014" name="Int. J. Syst. Evol. Microbiol.">
        <title>Lysinibacillus halotolerans sp. nov., isolated from saline-alkaline soil.</title>
        <authorList>
            <person name="Kong D."/>
            <person name="Wang Y."/>
            <person name="Zhao B."/>
            <person name="Li Y."/>
            <person name="Song J."/>
            <person name="Zhai Y."/>
            <person name="Zhang C."/>
            <person name="Wang H."/>
            <person name="Chen X."/>
            <person name="Zhao B."/>
            <person name="Ruan Z."/>
        </authorList>
    </citation>
    <scope>NUCLEOTIDE SEQUENCE [LARGE SCALE GENOMIC DNA]</scope>
    <source>
        <strain evidence="5 6">MCCC 1A12703</strain>
    </source>
</reference>
<dbReference type="InterPro" id="IPR020476">
    <property type="entry name" value="Nudix_hydrolase"/>
</dbReference>
<sequence>MIRRITRDGGRKLEQTYHNQFEFLEFISIGEEALTQFYPLAGSYAVVKCDNKLLLCYNIWRKQWEIPAGKREANETAKECAIRELFEETGQLVYDMEFKGLLKVKNKMNDHLKYNPVYMVTVQTLQPFIPNNETSAILLWDVSKKIGSVDEVDLNVVNFLI</sequence>
<dbReference type="PROSITE" id="PS51462">
    <property type="entry name" value="NUDIX"/>
    <property type="match status" value="1"/>
</dbReference>
<dbReference type="PANTHER" id="PTHR43046">
    <property type="entry name" value="GDP-MANNOSE MANNOSYL HYDROLASE"/>
    <property type="match status" value="1"/>
</dbReference>
<dbReference type="InterPro" id="IPR015797">
    <property type="entry name" value="NUDIX_hydrolase-like_dom_sf"/>
</dbReference>
<evidence type="ECO:0000256" key="1">
    <source>
        <dbReference type="ARBA" id="ARBA00001946"/>
    </source>
</evidence>
<evidence type="ECO:0000256" key="2">
    <source>
        <dbReference type="ARBA" id="ARBA00022801"/>
    </source>
</evidence>
<dbReference type="PRINTS" id="PR00502">
    <property type="entry name" value="NUDIXFAMILY"/>
</dbReference>
<comment type="cofactor">
    <cofactor evidence="1">
        <name>Mg(2+)</name>
        <dbReference type="ChEBI" id="CHEBI:18420"/>
    </cofactor>
</comment>
<comment type="similarity">
    <text evidence="3">Belongs to the Nudix hydrolase family.</text>
</comment>
<dbReference type="PROSITE" id="PS00893">
    <property type="entry name" value="NUDIX_BOX"/>
    <property type="match status" value="1"/>
</dbReference>
<dbReference type="SUPFAM" id="SSF55811">
    <property type="entry name" value="Nudix"/>
    <property type="match status" value="1"/>
</dbReference>
<feature type="domain" description="Nudix hydrolase" evidence="4">
    <location>
        <begin position="36"/>
        <end position="161"/>
    </location>
</feature>
<evidence type="ECO:0000259" key="4">
    <source>
        <dbReference type="PROSITE" id="PS51462"/>
    </source>
</evidence>
<keyword evidence="6" id="KW-1185">Reference proteome</keyword>
<dbReference type="Proteomes" id="UP000279909">
    <property type="component" value="Unassembled WGS sequence"/>
</dbReference>
<keyword evidence="2 3" id="KW-0378">Hydrolase</keyword>
<evidence type="ECO:0000256" key="3">
    <source>
        <dbReference type="RuleBase" id="RU003476"/>
    </source>
</evidence>
<dbReference type="PANTHER" id="PTHR43046:SF2">
    <property type="entry name" value="8-OXO-DGTP DIPHOSPHATASE-RELATED"/>
    <property type="match status" value="1"/>
</dbReference>
<accession>A0A3M8H6K2</accession>
<gene>
    <name evidence="5" type="ORF">EC501_12605</name>
</gene>
<organism evidence="5 6">
    <name type="scientific">Lysinibacillus halotolerans</name>
    <dbReference type="NCBI Taxonomy" id="1368476"/>
    <lineage>
        <taxon>Bacteria</taxon>
        <taxon>Bacillati</taxon>
        <taxon>Bacillota</taxon>
        <taxon>Bacilli</taxon>
        <taxon>Bacillales</taxon>
        <taxon>Bacillaceae</taxon>
        <taxon>Lysinibacillus</taxon>
    </lineage>
</organism>
<dbReference type="EMBL" id="RHLQ01000032">
    <property type="protein sequence ID" value="RNC98038.1"/>
    <property type="molecule type" value="Genomic_DNA"/>
</dbReference>